<dbReference type="AlphaFoldDB" id="A0A0A2MRY5"/>
<accession>A0A0A2MRY5</accession>
<reference evidence="1 2" key="1">
    <citation type="submission" date="2013-09" db="EMBL/GenBank/DDBJ databases">
        <authorList>
            <person name="Zeng Z."/>
            <person name="Chen C."/>
        </authorList>
    </citation>
    <scope>NUCLEOTIDE SEQUENCE [LARGE SCALE GENOMIC DNA]</scope>
    <source>
        <strain evidence="1 2">WB 4.1-42</strain>
    </source>
</reference>
<comment type="caution">
    <text evidence="1">The sequence shown here is derived from an EMBL/GenBank/DDBJ whole genome shotgun (WGS) entry which is preliminary data.</text>
</comment>
<proteinExistence type="predicted"/>
<dbReference type="EMBL" id="JRLY01000029">
    <property type="protein sequence ID" value="KGO91020.1"/>
    <property type="molecule type" value="Genomic_DNA"/>
</dbReference>
<keyword evidence="2" id="KW-1185">Reference proteome</keyword>
<gene>
    <name evidence="1" type="ORF">Q766_20235</name>
</gene>
<organism evidence="1 2">
    <name type="scientific">Flavobacterium subsaxonicum WB 4.1-42 = DSM 21790</name>
    <dbReference type="NCBI Taxonomy" id="1121898"/>
    <lineage>
        <taxon>Bacteria</taxon>
        <taxon>Pseudomonadati</taxon>
        <taxon>Bacteroidota</taxon>
        <taxon>Flavobacteriia</taxon>
        <taxon>Flavobacteriales</taxon>
        <taxon>Flavobacteriaceae</taxon>
        <taxon>Flavobacterium</taxon>
    </lineage>
</organism>
<evidence type="ECO:0000313" key="1">
    <source>
        <dbReference type="EMBL" id="KGO91020.1"/>
    </source>
</evidence>
<dbReference type="Proteomes" id="UP000030111">
    <property type="component" value="Unassembled WGS sequence"/>
</dbReference>
<dbReference type="STRING" id="1121898.GCA_000422725_01832"/>
<protein>
    <submittedName>
        <fullName evidence="1">Uncharacterized protein</fullName>
    </submittedName>
</protein>
<evidence type="ECO:0000313" key="2">
    <source>
        <dbReference type="Proteomes" id="UP000030111"/>
    </source>
</evidence>
<name>A0A0A2MRY5_9FLAO</name>
<sequence>MAMNNLIYLRCNTETVIFNNVRYGTGQVSEFLKFFPGELWYDDQGLVRQFSLKFDNGDVGNFFLMPLTPDRDKYVRAIVSDLTEFGLKMTANAIFSGGAVIVNLAKFLFEKYGKVVLADVINRQATQPMGYVAIDNQEVVFQDPKYVQSAAILRELLFYVKNDYAFDVVYQVSRDMANWIPGIIRARKSVEVFFTNRQVTGYLRVMTGQRPGRAYRVDAKKSYAVFWQENGQYWDLLEIKS</sequence>